<dbReference type="PROSITE" id="PS51762">
    <property type="entry name" value="GH16_2"/>
    <property type="match status" value="1"/>
</dbReference>
<dbReference type="SUPFAM" id="SSF49899">
    <property type="entry name" value="Concanavalin A-like lectins/glucanases"/>
    <property type="match status" value="1"/>
</dbReference>
<evidence type="ECO:0000313" key="4">
    <source>
        <dbReference type="Proteomes" id="UP000216063"/>
    </source>
</evidence>
<dbReference type="PANTHER" id="PTHR10963">
    <property type="entry name" value="GLYCOSYL HYDROLASE-RELATED"/>
    <property type="match status" value="1"/>
</dbReference>
<feature type="signal peptide" evidence="1">
    <location>
        <begin position="1"/>
        <end position="29"/>
    </location>
</feature>
<name>A0A255DKQ5_9MYCO</name>
<feature type="domain" description="GH16" evidence="2">
    <location>
        <begin position="176"/>
        <end position="408"/>
    </location>
</feature>
<dbReference type="GO" id="GO:0009251">
    <property type="term" value="P:glucan catabolic process"/>
    <property type="evidence" value="ECO:0007669"/>
    <property type="project" value="TreeGrafter"/>
</dbReference>
<dbReference type="Gene3D" id="2.60.120.200">
    <property type="match status" value="1"/>
</dbReference>
<dbReference type="Proteomes" id="UP000216063">
    <property type="component" value="Unassembled WGS sequence"/>
</dbReference>
<gene>
    <name evidence="3" type="ORF">CG716_10880</name>
</gene>
<accession>A0A255DKQ5</accession>
<keyword evidence="4" id="KW-1185">Reference proteome</keyword>
<evidence type="ECO:0000259" key="2">
    <source>
        <dbReference type="PROSITE" id="PS51762"/>
    </source>
</evidence>
<dbReference type="EMBL" id="NOZR01000007">
    <property type="protein sequence ID" value="OYN79956.1"/>
    <property type="molecule type" value="Genomic_DNA"/>
</dbReference>
<dbReference type="InterPro" id="IPR013320">
    <property type="entry name" value="ConA-like_dom_sf"/>
</dbReference>
<dbReference type="Pfam" id="PF00722">
    <property type="entry name" value="Glyco_hydro_16"/>
    <property type="match status" value="1"/>
</dbReference>
<dbReference type="CDD" id="cd00413">
    <property type="entry name" value="Glyco_hydrolase_16"/>
    <property type="match status" value="1"/>
</dbReference>
<evidence type="ECO:0000256" key="1">
    <source>
        <dbReference type="SAM" id="SignalP"/>
    </source>
</evidence>
<dbReference type="PANTHER" id="PTHR10963:SF24">
    <property type="entry name" value="GLYCOSIDASE C21B10.07-RELATED"/>
    <property type="match status" value="1"/>
</dbReference>
<organism evidence="3 4">
    <name type="scientific">Mycolicibacterium sphagni</name>
    <dbReference type="NCBI Taxonomy" id="1786"/>
    <lineage>
        <taxon>Bacteria</taxon>
        <taxon>Bacillati</taxon>
        <taxon>Actinomycetota</taxon>
        <taxon>Actinomycetes</taxon>
        <taxon>Mycobacteriales</taxon>
        <taxon>Mycobacteriaceae</taxon>
        <taxon>Mycolicibacterium</taxon>
    </lineage>
</organism>
<dbReference type="InterPro" id="IPR000757">
    <property type="entry name" value="Beta-glucanase-like"/>
</dbReference>
<dbReference type="GO" id="GO:0004553">
    <property type="term" value="F:hydrolase activity, hydrolyzing O-glycosyl compounds"/>
    <property type="evidence" value="ECO:0007669"/>
    <property type="project" value="InterPro"/>
</dbReference>
<keyword evidence="1" id="KW-0732">Signal</keyword>
<reference evidence="3 4" key="1">
    <citation type="submission" date="2017-07" db="EMBL/GenBank/DDBJ databases">
        <title>The new phylogeny of genus Mycobacterium.</title>
        <authorList>
            <person name="Tortoli E."/>
            <person name="Trovato A."/>
            <person name="Cirillo D.M."/>
        </authorList>
    </citation>
    <scope>NUCLEOTIDE SEQUENCE [LARGE SCALE GENOMIC DNA]</scope>
    <source>
        <strain evidence="3 4">ATCC 33027</strain>
    </source>
</reference>
<feature type="chain" id="PRO_5012084096" description="GH16 domain-containing protein" evidence="1">
    <location>
        <begin position="30"/>
        <end position="409"/>
    </location>
</feature>
<dbReference type="OrthoDB" id="8771597at2"/>
<protein>
    <recommendedName>
        <fullName evidence="2">GH16 domain-containing protein</fullName>
    </recommendedName>
</protein>
<sequence>MFRSCSAIVSAVAVAWGGVLVVVAPPARAAAVTAIDAESMSVTAGKGTTVYSDATASGGKAIALTGAVTIATTLTIPDSVRVVVRAKAQQCFGAPIGRVSVDGVNVGTSSVTASVWTDYTATAPIAAGSHTIGVSLTNPLWLGCSRVLYVDTVSIVAASASTSPDILTTAPVANLPGWTHIFADDFTLDAALGSWANPSDPNKVVYVGANGQQWLTYPQTYTDTYQHRPYRADQVLSVSNGVLDFYLHNVNGQPAGANPSPVLPNGTQYQTYGRYSARLKVDTPTLSEYHIAFLLWPQSELWPNDGEEDFPEGALSSTSNAYAHYARAAGGQDGVNTGVAFTGWHVYTVEWLPGHVRFYLDDVLVLDSTKYVPSKPMRWQLQVETDGNGTDSGHLQVDWVSIWSYAGAS</sequence>
<evidence type="ECO:0000313" key="3">
    <source>
        <dbReference type="EMBL" id="OYN79956.1"/>
    </source>
</evidence>
<comment type="caution">
    <text evidence="3">The sequence shown here is derived from an EMBL/GenBank/DDBJ whole genome shotgun (WGS) entry which is preliminary data.</text>
</comment>
<dbReference type="RefSeq" id="WP_094479306.1">
    <property type="nucleotide sequence ID" value="NZ_NOZR01000007.1"/>
</dbReference>
<dbReference type="InterPro" id="IPR031768">
    <property type="entry name" value="CBM60_xylan-bd"/>
</dbReference>
<dbReference type="Gene3D" id="2.60.60.40">
    <property type="match status" value="1"/>
</dbReference>
<dbReference type="AlphaFoldDB" id="A0A255DKQ5"/>
<dbReference type="InterPro" id="IPR050546">
    <property type="entry name" value="Glycosyl_Hydrlase_16"/>
</dbReference>
<dbReference type="Pfam" id="PF16841">
    <property type="entry name" value="CBM60"/>
    <property type="match status" value="1"/>
</dbReference>
<proteinExistence type="predicted"/>